<dbReference type="Gene3D" id="1.10.287.500">
    <property type="entry name" value="Helix hairpin bin"/>
    <property type="match status" value="1"/>
</dbReference>
<dbReference type="AlphaFoldDB" id="A0A848EE51"/>
<organism evidence="2 3">
    <name type="scientific">Neoroseomonas marina</name>
    <dbReference type="NCBI Taxonomy" id="1232220"/>
    <lineage>
        <taxon>Bacteria</taxon>
        <taxon>Pseudomonadati</taxon>
        <taxon>Pseudomonadota</taxon>
        <taxon>Alphaproteobacteria</taxon>
        <taxon>Acetobacterales</taxon>
        <taxon>Acetobacteraceae</taxon>
        <taxon>Neoroseomonas</taxon>
    </lineage>
</organism>
<evidence type="ECO:0008006" key="4">
    <source>
        <dbReference type="Google" id="ProtNLM"/>
    </source>
</evidence>
<comment type="caution">
    <text evidence="2">The sequence shown here is derived from an EMBL/GenBank/DDBJ whole genome shotgun (WGS) entry which is preliminary data.</text>
</comment>
<protein>
    <recommendedName>
        <fullName evidence="4">Chemotaxis protein CheZ</fullName>
    </recommendedName>
</protein>
<dbReference type="Proteomes" id="UP000548582">
    <property type="component" value="Unassembled WGS sequence"/>
</dbReference>
<sequence>MPDGTPTGPEEDRIEAAVRAVLMSMAGDLTAKEAALLAEFEALGRTIARAKAEIAQLAVDDITGAHIPSATDELDAIVGHTAQATNEILDCCETLERLEAEVPAAAAATLQGAVTRIYEACSFQDITGQRIGKVVAALKAIESRVAAAVASASGRAASAEPEARPRTEGEELANGPQLPASASSQAEIDRLLASFD</sequence>
<keyword evidence="3" id="KW-1185">Reference proteome</keyword>
<evidence type="ECO:0000313" key="3">
    <source>
        <dbReference type="Proteomes" id="UP000548582"/>
    </source>
</evidence>
<accession>A0A848EE51</accession>
<dbReference type="EMBL" id="JABBKX010000003">
    <property type="protein sequence ID" value="NMJ41720.1"/>
    <property type="molecule type" value="Genomic_DNA"/>
</dbReference>
<dbReference type="GO" id="GO:0009288">
    <property type="term" value="C:bacterial-type flagellum"/>
    <property type="evidence" value="ECO:0007669"/>
    <property type="project" value="InterPro"/>
</dbReference>
<dbReference type="SUPFAM" id="SSF75708">
    <property type="entry name" value="Chemotaxis phosphatase CheZ"/>
    <property type="match status" value="1"/>
</dbReference>
<dbReference type="InterPro" id="IPR007439">
    <property type="entry name" value="Chemotax_Pase_CheZ"/>
</dbReference>
<evidence type="ECO:0000313" key="2">
    <source>
        <dbReference type="EMBL" id="NMJ41720.1"/>
    </source>
</evidence>
<evidence type="ECO:0000256" key="1">
    <source>
        <dbReference type="SAM" id="MobiDB-lite"/>
    </source>
</evidence>
<proteinExistence type="predicted"/>
<name>A0A848EE51_9PROT</name>
<dbReference type="Pfam" id="PF04344">
    <property type="entry name" value="CheZ"/>
    <property type="match status" value="1"/>
</dbReference>
<dbReference type="RefSeq" id="WP_170053969.1">
    <property type="nucleotide sequence ID" value="NZ_JABBKX010000003.1"/>
</dbReference>
<reference evidence="2 3" key="1">
    <citation type="submission" date="2020-03" db="EMBL/GenBank/DDBJ databases">
        <authorList>
            <person name="Sun Q."/>
        </authorList>
    </citation>
    <scope>NUCLEOTIDE SEQUENCE [LARGE SCALE GENOMIC DNA]</scope>
    <source>
        <strain evidence="2 3">JC162</strain>
    </source>
</reference>
<dbReference type="GO" id="GO:0003824">
    <property type="term" value="F:catalytic activity"/>
    <property type="evidence" value="ECO:0007669"/>
    <property type="project" value="InterPro"/>
</dbReference>
<feature type="region of interest" description="Disordered" evidence="1">
    <location>
        <begin position="152"/>
        <end position="184"/>
    </location>
</feature>
<gene>
    <name evidence="2" type="ORF">GWK16_10740</name>
</gene>
<dbReference type="GO" id="GO:0050920">
    <property type="term" value="P:regulation of chemotaxis"/>
    <property type="evidence" value="ECO:0007669"/>
    <property type="project" value="InterPro"/>
</dbReference>